<evidence type="ECO:0000313" key="2">
    <source>
        <dbReference type="EMBL" id="MCW7462803.1"/>
    </source>
</evidence>
<dbReference type="Proteomes" id="UP001209737">
    <property type="component" value="Unassembled WGS sequence"/>
</dbReference>
<reference evidence="2 3" key="1">
    <citation type="submission" date="2022-06" db="EMBL/GenBank/DDBJ databases">
        <title>Leptospira isolates from biofilms formed at urban environments.</title>
        <authorList>
            <person name="Ribeiro P.S."/>
            <person name="Sousa T."/>
            <person name="Carvalho N."/>
            <person name="Aburjaile F."/>
            <person name="Neves F."/>
            <person name="Oliveira D."/>
            <person name="Blanco L."/>
            <person name="Lima J."/>
            <person name="Costa F."/>
            <person name="Brenig B."/>
            <person name="Soares S."/>
            <person name="Ramos R."/>
            <person name="Goes-Neto A."/>
            <person name="Matiuzzi M."/>
            <person name="Azevedo V."/>
            <person name="Ristow P."/>
        </authorList>
    </citation>
    <scope>NUCLEOTIDE SEQUENCE [LARGE SCALE GENOMIC DNA]</scope>
    <source>
        <strain evidence="2 3">VSF25</strain>
    </source>
</reference>
<organism evidence="2 3">
    <name type="scientific">Leptospira limi</name>
    <dbReference type="NCBI Taxonomy" id="2950023"/>
    <lineage>
        <taxon>Bacteria</taxon>
        <taxon>Pseudomonadati</taxon>
        <taxon>Spirochaetota</taxon>
        <taxon>Spirochaetia</taxon>
        <taxon>Leptospirales</taxon>
        <taxon>Leptospiraceae</taxon>
        <taxon>Leptospira</taxon>
    </lineage>
</organism>
<evidence type="ECO:0000256" key="1">
    <source>
        <dbReference type="SAM" id="Coils"/>
    </source>
</evidence>
<sequence>MEIGFQELVGAVTGFSIYYVNSQVNQKIAKTKEELNEKIQSNTDKITEVKSEHDRNNDKVMSELLTLNKNLERTENTMRKFSDESSATRDLVLKIYEQIMGLGKKQNNKGKKQ</sequence>
<accession>A0ABT3LYM2</accession>
<protein>
    <recommendedName>
        <fullName evidence="4">Chemotaxis protein</fullName>
    </recommendedName>
</protein>
<feature type="coiled-coil region" evidence="1">
    <location>
        <begin position="21"/>
        <end position="84"/>
    </location>
</feature>
<evidence type="ECO:0008006" key="4">
    <source>
        <dbReference type="Google" id="ProtNLM"/>
    </source>
</evidence>
<dbReference type="GeneID" id="93340728"/>
<keyword evidence="1" id="KW-0175">Coiled coil</keyword>
<keyword evidence="3" id="KW-1185">Reference proteome</keyword>
<proteinExistence type="predicted"/>
<evidence type="ECO:0000313" key="3">
    <source>
        <dbReference type="Proteomes" id="UP001209737"/>
    </source>
</evidence>
<name>A0ABT3LYM2_9LEPT</name>
<comment type="caution">
    <text evidence="2">The sequence shown here is derived from an EMBL/GenBank/DDBJ whole genome shotgun (WGS) entry which is preliminary data.</text>
</comment>
<dbReference type="EMBL" id="JAMQPV010000001">
    <property type="protein sequence ID" value="MCW7462803.1"/>
    <property type="molecule type" value="Genomic_DNA"/>
</dbReference>
<gene>
    <name evidence="2" type="ORF">ND812_11940</name>
</gene>
<dbReference type="RefSeq" id="WP_100729023.1">
    <property type="nucleotide sequence ID" value="NZ_JAMQPV010000001.1"/>
</dbReference>